<keyword evidence="5 9" id="KW-0809">Transit peptide</keyword>
<dbReference type="InterPro" id="IPR006885">
    <property type="entry name" value="NADH_UbQ_FeS_4_mit-like"/>
</dbReference>
<keyword evidence="6 9" id="KW-0249">Electron transport</keyword>
<dbReference type="Gene3D" id="3.30.160.190">
    <property type="entry name" value="atu1810 like domain"/>
    <property type="match status" value="1"/>
</dbReference>
<evidence type="ECO:0000256" key="4">
    <source>
        <dbReference type="ARBA" id="ARBA00022792"/>
    </source>
</evidence>
<dbReference type="Pfam" id="PF04800">
    <property type="entry name" value="NDUS4"/>
    <property type="match status" value="1"/>
</dbReference>
<dbReference type="PANTHER" id="PTHR12219">
    <property type="entry name" value="NADH-UBIQUINONE OXIDOREDUCTASE"/>
    <property type="match status" value="1"/>
</dbReference>
<accession>A0A7S1D319</accession>
<dbReference type="GO" id="GO:0022900">
    <property type="term" value="P:electron transport chain"/>
    <property type="evidence" value="ECO:0007669"/>
    <property type="project" value="InterPro"/>
</dbReference>
<evidence type="ECO:0000256" key="1">
    <source>
        <dbReference type="ARBA" id="ARBA00005882"/>
    </source>
</evidence>
<dbReference type="AlphaFoldDB" id="A0A7S1D319"/>
<evidence type="ECO:0000256" key="8">
    <source>
        <dbReference type="ARBA" id="ARBA00023136"/>
    </source>
</evidence>
<dbReference type="PANTHER" id="PTHR12219:SF8">
    <property type="entry name" value="NADH DEHYDROGENASE [UBIQUINONE] IRON-SULFUR PROTEIN 4, MITOCHONDRIAL"/>
    <property type="match status" value="1"/>
</dbReference>
<evidence type="ECO:0000256" key="5">
    <source>
        <dbReference type="ARBA" id="ARBA00022946"/>
    </source>
</evidence>
<name>A0A7S1D319_CYCTE</name>
<evidence type="ECO:0000256" key="10">
    <source>
        <dbReference type="SAM" id="Coils"/>
    </source>
</evidence>
<reference evidence="11" key="1">
    <citation type="submission" date="2021-01" db="EMBL/GenBank/DDBJ databases">
        <authorList>
            <person name="Corre E."/>
            <person name="Pelletier E."/>
            <person name="Niang G."/>
            <person name="Scheremetjew M."/>
            <person name="Finn R."/>
            <person name="Kale V."/>
            <person name="Holt S."/>
            <person name="Cochrane G."/>
            <person name="Meng A."/>
            <person name="Brown T."/>
            <person name="Cohen L."/>
        </authorList>
    </citation>
    <scope>NUCLEOTIDE SEQUENCE</scope>
    <source>
        <strain evidence="11">ECT3854</strain>
    </source>
</reference>
<evidence type="ECO:0000256" key="3">
    <source>
        <dbReference type="ARBA" id="ARBA00022660"/>
    </source>
</evidence>
<comment type="subcellular location">
    <subcellularLocation>
        <location evidence="9">Mitochondrion inner membrane</location>
        <topology evidence="9">Peripheral membrane protein</topology>
        <orientation evidence="9">Matrix side</orientation>
    </subcellularLocation>
</comment>
<gene>
    <name evidence="11" type="ORF">CTEN0397_LOCUS5752</name>
</gene>
<dbReference type="EMBL" id="HBFW01008850">
    <property type="protein sequence ID" value="CAD8934719.1"/>
    <property type="molecule type" value="Transcribed_RNA"/>
</dbReference>
<evidence type="ECO:0000256" key="6">
    <source>
        <dbReference type="ARBA" id="ARBA00022982"/>
    </source>
</evidence>
<keyword evidence="2 9" id="KW-0813">Transport</keyword>
<evidence type="ECO:0000256" key="7">
    <source>
        <dbReference type="ARBA" id="ARBA00023128"/>
    </source>
</evidence>
<comment type="function">
    <text evidence="9">Accessory subunit of the mitochondrial membrane respiratory chain NADH dehydrogenase (Complex I), that is believed not to be involved in catalysis. Complex I functions in the transfer of electrons from NADH to the respiratory chain. The immediate electron acceptor for the enzyme is believed to be ubiquinone.</text>
</comment>
<keyword evidence="3 9" id="KW-0679">Respiratory chain</keyword>
<dbReference type="GO" id="GO:0005743">
    <property type="term" value="C:mitochondrial inner membrane"/>
    <property type="evidence" value="ECO:0007669"/>
    <property type="project" value="UniProtKB-SubCell"/>
</dbReference>
<proteinExistence type="inferred from homology"/>
<evidence type="ECO:0000313" key="11">
    <source>
        <dbReference type="EMBL" id="CAD8934719.1"/>
    </source>
</evidence>
<protein>
    <recommendedName>
        <fullName evidence="9">NADH dehydrogenase [ubiquinone] iron-sulfur protein 4, mitochondrial</fullName>
    </recommendedName>
</protein>
<keyword evidence="7 9" id="KW-0496">Mitochondrion</keyword>
<keyword evidence="4 9" id="KW-0999">Mitochondrion inner membrane</keyword>
<evidence type="ECO:0000256" key="2">
    <source>
        <dbReference type="ARBA" id="ARBA00022448"/>
    </source>
</evidence>
<evidence type="ECO:0000256" key="9">
    <source>
        <dbReference type="RuleBase" id="RU367010"/>
    </source>
</evidence>
<feature type="coiled-coil region" evidence="10">
    <location>
        <begin position="31"/>
        <end position="58"/>
    </location>
</feature>
<dbReference type="InterPro" id="IPR038532">
    <property type="entry name" value="NDUFS4-like_sf"/>
</dbReference>
<organism evidence="11">
    <name type="scientific">Cyclophora tenuis</name>
    <name type="common">Marine diatom</name>
    <dbReference type="NCBI Taxonomy" id="216820"/>
    <lineage>
        <taxon>Eukaryota</taxon>
        <taxon>Sar</taxon>
        <taxon>Stramenopiles</taxon>
        <taxon>Ochrophyta</taxon>
        <taxon>Bacillariophyta</taxon>
        <taxon>Fragilariophyceae</taxon>
        <taxon>Fragilariophycidae</taxon>
        <taxon>Cyclophorales</taxon>
        <taxon>Cyclophoraceae</taxon>
        <taxon>Cyclophora</taxon>
    </lineage>
</organism>
<keyword evidence="8 9" id="KW-0472">Membrane</keyword>
<keyword evidence="10" id="KW-0175">Coiled coil</keyword>
<comment type="similarity">
    <text evidence="1 9">Belongs to the complex I NDUFS4 subunit family.</text>
</comment>
<sequence length="262" mass="29732">MLSVRPVFRLWSRTAAQRFLSSTESAVAIANAELEDGRSQLEAEKSAVQRKVEAMTKADPNMVFGSTEEDPDPELPENPAEITALDPAHLRDAIMPDGTQRLVHIQQRAYRVSQNPMDSEQTWYISFMDDGATAKTWDNPLMGWVSGADPMASNIQLQMSFRTASEAVYFAKKRGWHFVVDEPRFRRGRSDEVQYQDNFLPQKVAALVKRDRKQCNHWERPKAGASHYFRPLKYHGEGEVSQHGPNGDAPIAADAESYYKMR</sequence>